<dbReference type="GO" id="GO:0006979">
    <property type="term" value="P:response to oxidative stress"/>
    <property type="evidence" value="ECO:0007669"/>
    <property type="project" value="InterPro"/>
</dbReference>
<evidence type="ECO:0000313" key="6">
    <source>
        <dbReference type="EMBL" id="PWU47914.1"/>
    </source>
</evidence>
<evidence type="ECO:0000256" key="4">
    <source>
        <dbReference type="SAM" id="MobiDB-lite"/>
    </source>
</evidence>
<comment type="catalytic activity">
    <reaction evidence="3">
        <text>L-methionyl-[protein] + [thioredoxin]-disulfide + H2O = L-methionyl-(R)-S-oxide-[protein] + [thioredoxin]-dithiol</text>
        <dbReference type="Rhea" id="RHEA:24164"/>
        <dbReference type="Rhea" id="RHEA-COMP:10698"/>
        <dbReference type="Rhea" id="RHEA-COMP:10700"/>
        <dbReference type="Rhea" id="RHEA-COMP:12313"/>
        <dbReference type="Rhea" id="RHEA-COMP:12314"/>
        <dbReference type="ChEBI" id="CHEBI:15377"/>
        <dbReference type="ChEBI" id="CHEBI:16044"/>
        <dbReference type="ChEBI" id="CHEBI:29950"/>
        <dbReference type="ChEBI" id="CHEBI:45764"/>
        <dbReference type="ChEBI" id="CHEBI:50058"/>
        <dbReference type="EC" id="1.8.4.12"/>
    </reaction>
</comment>
<keyword evidence="7" id="KW-1185">Reference proteome</keyword>
<keyword evidence="2" id="KW-0560">Oxidoreductase</keyword>
<protein>
    <recommendedName>
        <fullName evidence="1">peptide-methionine (R)-S-oxide reductase</fullName>
        <ecNumber evidence="1">1.8.4.12</ecNumber>
    </recommendedName>
</protein>
<gene>
    <name evidence="6" type="primary">msrB</name>
    <name evidence="6" type="ORF">DLJ46_13280</name>
</gene>
<feature type="compositionally biased region" description="Polar residues" evidence="4">
    <location>
        <begin position="13"/>
        <end position="26"/>
    </location>
</feature>
<dbReference type="Gene3D" id="2.170.150.20">
    <property type="entry name" value="Peptide methionine sulfoxide reductase"/>
    <property type="match status" value="1"/>
</dbReference>
<evidence type="ECO:0000259" key="5">
    <source>
        <dbReference type="PROSITE" id="PS51790"/>
    </source>
</evidence>
<evidence type="ECO:0000313" key="7">
    <source>
        <dbReference type="Proteomes" id="UP000245683"/>
    </source>
</evidence>
<feature type="region of interest" description="Disordered" evidence="4">
    <location>
        <begin position="1"/>
        <end position="28"/>
    </location>
</feature>
<dbReference type="PANTHER" id="PTHR10173">
    <property type="entry name" value="METHIONINE SULFOXIDE REDUCTASE"/>
    <property type="match status" value="1"/>
</dbReference>
<feature type="domain" description="MsrB" evidence="5">
    <location>
        <begin position="8"/>
        <end position="131"/>
    </location>
</feature>
<name>A0A317K5H3_9ACTN</name>
<reference evidence="7" key="1">
    <citation type="submission" date="2018-05" db="EMBL/GenBank/DDBJ databases">
        <title>Micromonospora globispora sp. nov. and Micromonospora rugosa sp. nov., isolated from marine sediment.</title>
        <authorList>
            <person name="Carro L."/>
            <person name="Aysel V."/>
            <person name="Cetin D."/>
            <person name="Igual J.M."/>
            <person name="Klenk H.-P."/>
            <person name="Trujillo M.E."/>
            <person name="Sahin N."/>
        </authorList>
    </citation>
    <scope>NUCLEOTIDE SEQUENCE [LARGE SCALE GENOMIC DNA]</scope>
    <source>
        <strain evidence="7">S2904</strain>
    </source>
</reference>
<dbReference type="SUPFAM" id="SSF51316">
    <property type="entry name" value="Mss4-like"/>
    <property type="match status" value="1"/>
</dbReference>
<comment type="caution">
    <text evidence="6">The sequence shown here is derived from an EMBL/GenBank/DDBJ whole genome shotgun (WGS) entry which is preliminary data.</text>
</comment>
<dbReference type="InterPro" id="IPR002579">
    <property type="entry name" value="Met_Sox_Rdtase_MsrB_dom"/>
</dbReference>
<accession>A0A317K5H3</accession>
<sequence>MSHEYRKDPAAISQLSPEQYRVTQEGGTEPAFDNAYWGNKEPGIYVDLVSGEPIFASVDKYDSGTGWPTFTKPIEPKNVVQVGDSSLGMSGIEVRSAHGDSHLGHVFDDGPAETGGLRYCMNSAALRFIRRDDLEREGYGEYRRLFEHPDGERSDDRHD</sequence>
<dbReference type="EMBL" id="QGSV01000173">
    <property type="protein sequence ID" value="PWU47914.1"/>
    <property type="molecule type" value="Genomic_DNA"/>
</dbReference>
<dbReference type="InterPro" id="IPR011057">
    <property type="entry name" value="Mss4-like_sf"/>
</dbReference>
<dbReference type="Proteomes" id="UP000245683">
    <property type="component" value="Unassembled WGS sequence"/>
</dbReference>
<dbReference type="RefSeq" id="WP_109944981.1">
    <property type="nucleotide sequence ID" value="NZ_QGGF01000324.1"/>
</dbReference>
<dbReference type="PROSITE" id="PS51790">
    <property type="entry name" value="MSRB"/>
    <property type="match status" value="1"/>
</dbReference>
<dbReference type="AlphaFoldDB" id="A0A317K5H3"/>
<evidence type="ECO:0000256" key="3">
    <source>
        <dbReference type="ARBA" id="ARBA00048488"/>
    </source>
</evidence>
<proteinExistence type="predicted"/>
<organism evidence="6 7">
    <name type="scientific">Micromonospora globispora</name>
    <dbReference type="NCBI Taxonomy" id="1450148"/>
    <lineage>
        <taxon>Bacteria</taxon>
        <taxon>Bacillati</taxon>
        <taxon>Actinomycetota</taxon>
        <taxon>Actinomycetes</taxon>
        <taxon>Micromonosporales</taxon>
        <taxon>Micromonosporaceae</taxon>
        <taxon>Micromonospora</taxon>
    </lineage>
</organism>
<dbReference type="GO" id="GO:0030091">
    <property type="term" value="P:protein repair"/>
    <property type="evidence" value="ECO:0007669"/>
    <property type="project" value="InterPro"/>
</dbReference>
<evidence type="ECO:0000256" key="2">
    <source>
        <dbReference type="ARBA" id="ARBA00023002"/>
    </source>
</evidence>
<evidence type="ECO:0000256" key="1">
    <source>
        <dbReference type="ARBA" id="ARBA00012499"/>
    </source>
</evidence>
<dbReference type="NCBIfam" id="TIGR00357">
    <property type="entry name" value="peptide-methionine (R)-S-oxide reductase MsrB"/>
    <property type="match status" value="1"/>
</dbReference>
<dbReference type="OrthoDB" id="9785497at2"/>
<dbReference type="EC" id="1.8.4.12" evidence="1"/>
<dbReference type="InterPro" id="IPR028427">
    <property type="entry name" value="Met_Sox_Rdtase_MsrB"/>
</dbReference>
<dbReference type="Pfam" id="PF01641">
    <property type="entry name" value="SelR"/>
    <property type="match status" value="1"/>
</dbReference>
<dbReference type="GO" id="GO:0005737">
    <property type="term" value="C:cytoplasm"/>
    <property type="evidence" value="ECO:0007669"/>
    <property type="project" value="TreeGrafter"/>
</dbReference>
<dbReference type="GO" id="GO:0033743">
    <property type="term" value="F:peptide-methionine (R)-S-oxide reductase activity"/>
    <property type="evidence" value="ECO:0007669"/>
    <property type="project" value="UniProtKB-EC"/>
</dbReference>
<dbReference type="FunFam" id="2.170.150.20:FF:000003">
    <property type="entry name" value="Peptide methionine sulfoxide reductase MsrB"/>
    <property type="match status" value="1"/>
</dbReference>
<dbReference type="PANTHER" id="PTHR10173:SF59">
    <property type="entry name" value="PEPTIDE METHIONINE SULFOXIDE REDUCTASE MSRA_MSRB"/>
    <property type="match status" value="1"/>
</dbReference>